<dbReference type="STRING" id="177199.A0A420XZY1"/>
<sequence>MATSKLNTILTSYTAQGEDTTDRLLGATFTALFTTRPPITVSSGRISPTLDSPPYTPQTPTWIASLTKLITAVCALQLVSSSQVTLDQDLRAVLPRLASIQVFKGFDEDGAPWSEDNDRAITLRHLLTHTTGFSYDLAEPELMRWSSYIGRTSHNLTWDLDGFTIPLLFKPGEGWKYGVSLDWVGILISTLTGQTLGSYMQSHIFSVLGMEDTTFRLVNRPDLLARRAEMTLRGADGKLMAIPYPVPLEYEQEAGGSGLHSTLEDYSKFVAAVLREDGRILDKEMWKVLFKPQLYEVQRESLQKTLEEVHDTYALDLPRGTKMDFSFGGMVNGEDVPGRRRKGSVMWSGMAGSQWWIDRESGVAGIFSTTIIRPPPDGACDPVVKKGAAELEEAVYAELGKK</sequence>
<evidence type="ECO:0000256" key="1">
    <source>
        <dbReference type="ARBA" id="ARBA00009009"/>
    </source>
</evidence>
<proteinExistence type="inferred from homology"/>
<dbReference type="Gene3D" id="3.40.710.10">
    <property type="entry name" value="DD-peptidase/beta-lactamase superfamily"/>
    <property type="match status" value="1"/>
</dbReference>
<name>A0A420XZY1_9PEZI</name>
<dbReference type="EMBL" id="QVQW01000083">
    <property type="protein sequence ID" value="RKU41059.1"/>
    <property type="molecule type" value="Genomic_DNA"/>
</dbReference>
<feature type="domain" description="Beta-lactamase-related" evidence="3">
    <location>
        <begin position="53"/>
        <end position="377"/>
    </location>
</feature>
<comment type="similarity">
    <text evidence="1">Belongs to the class-A beta-lactamase family.</text>
</comment>
<keyword evidence="2" id="KW-0378">Hydrolase</keyword>
<gene>
    <name evidence="4" type="ORF">DL546_001357</name>
</gene>
<organism evidence="4 5">
    <name type="scientific">Coniochaeta pulveracea</name>
    <dbReference type="NCBI Taxonomy" id="177199"/>
    <lineage>
        <taxon>Eukaryota</taxon>
        <taxon>Fungi</taxon>
        <taxon>Dikarya</taxon>
        <taxon>Ascomycota</taxon>
        <taxon>Pezizomycotina</taxon>
        <taxon>Sordariomycetes</taxon>
        <taxon>Sordariomycetidae</taxon>
        <taxon>Coniochaetales</taxon>
        <taxon>Coniochaetaceae</taxon>
        <taxon>Coniochaeta</taxon>
    </lineage>
</organism>
<comment type="caution">
    <text evidence="4">The sequence shown here is derived from an EMBL/GenBank/DDBJ whole genome shotgun (WGS) entry which is preliminary data.</text>
</comment>
<evidence type="ECO:0000313" key="5">
    <source>
        <dbReference type="Proteomes" id="UP000275385"/>
    </source>
</evidence>
<protein>
    <recommendedName>
        <fullName evidence="3">Beta-lactamase-related domain-containing protein</fullName>
    </recommendedName>
</protein>
<dbReference type="OrthoDB" id="428260at2759"/>
<dbReference type="Proteomes" id="UP000275385">
    <property type="component" value="Unassembled WGS sequence"/>
</dbReference>
<dbReference type="SUPFAM" id="SSF56601">
    <property type="entry name" value="beta-lactamase/transpeptidase-like"/>
    <property type="match status" value="1"/>
</dbReference>
<keyword evidence="5" id="KW-1185">Reference proteome</keyword>
<evidence type="ECO:0000313" key="4">
    <source>
        <dbReference type="EMBL" id="RKU41059.1"/>
    </source>
</evidence>
<dbReference type="InterPro" id="IPR012338">
    <property type="entry name" value="Beta-lactam/transpept-like"/>
</dbReference>
<reference evidence="4 5" key="1">
    <citation type="submission" date="2018-08" db="EMBL/GenBank/DDBJ databases">
        <title>Draft genome of the lignicolous fungus Coniochaeta pulveracea.</title>
        <authorList>
            <person name="Borstlap C.J."/>
            <person name="De Witt R.N."/>
            <person name="Botha A."/>
            <person name="Volschenk H."/>
        </authorList>
    </citation>
    <scope>NUCLEOTIDE SEQUENCE [LARGE SCALE GENOMIC DNA]</scope>
    <source>
        <strain evidence="4 5">CAB683</strain>
    </source>
</reference>
<dbReference type="Pfam" id="PF00144">
    <property type="entry name" value="Beta-lactamase"/>
    <property type="match status" value="1"/>
</dbReference>
<accession>A0A420XZY1</accession>
<dbReference type="PANTHER" id="PTHR43283:SF17">
    <property type="entry name" value="(LOVD), PUTATIVE (AFU_ORTHOLOGUE AFUA_5G00920)-RELATED"/>
    <property type="match status" value="1"/>
</dbReference>
<evidence type="ECO:0000256" key="2">
    <source>
        <dbReference type="ARBA" id="ARBA00022801"/>
    </source>
</evidence>
<evidence type="ECO:0000259" key="3">
    <source>
        <dbReference type="Pfam" id="PF00144"/>
    </source>
</evidence>
<dbReference type="GO" id="GO:0016787">
    <property type="term" value="F:hydrolase activity"/>
    <property type="evidence" value="ECO:0007669"/>
    <property type="project" value="UniProtKB-KW"/>
</dbReference>
<dbReference type="InterPro" id="IPR001466">
    <property type="entry name" value="Beta-lactam-related"/>
</dbReference>
<dbReference type="PANTHER" id="PTHR43283">
    <property type="entry name" value="BETA-LACTAMASE-RELATED"/>
    <property type="match status" value="1"/>
</dbReference>
<dbReference type="InterPro" id="IPR050789">
    <property type="entry name" value="Diverse_Enzym_Activities"/>
</dbReference>
<dbReference type="AlphaFoldDB" id="A0A420XZY1"/>